<protein>
    <recommendedName>
        <fullName evidence="2">Nephrocystin 3-like N-terminal domain-containing protein</fullName>
    </recommendedName>
</protein>
<dbReference type="PANTHER" id="PTHR10039:SF15">
    <property type="entry name" value="NACHT DOMAIN-CONTAINING PROTEIN"/>
    <property type="match status" value="1"/>
</dbReference>
<feature type="domain" description="Nephrocystin 3-like N-terminal" evidence="2">
    <location>
        <begin position="38"/>
        <end position="202"/>
    </location>
</feature>
<dbReference type="Proteomes" id="UP001221757">
    <property type="component" value="Unassembled WGS sequence"/>
</dbReference>
<dbReference type="InterPro" id="IPR027417">
    <property type="entry name" value="P-loop_NTPase"/>
</dbReference>
<evidence type="ECO:0000259" key="2">
    <source>
        <dbReference type="Pfam" id="PF24883"/>
    </source>
</evidence>
<dbReference type="Pfam" id="PF24883">
    <property type="entry name" value="NPHP3_N"/>
    <property type="match status" value="1"/>
</dbReference>
<dbReference type="PANTHER" id="PTHR10039">
    <property type="entry name" value="AMELOGENIN"/>
    <property type="match status" value="1"/>
</dbReference>
<dbReference type="SUPFAM" id="SSF52540">
    <property type="entry name" value="P-loop containing nucleoside triphosphate hydrolases"/>
    <property type="match status" value="1"/>
</dbReference>
<evidence type="ECO:0000313" key="3">
    <source>
        <dbReference type="EMBL" id="KAJ7602970.1"/>
    </source>
</evidence>
<name>A0AAD7F7L9_MYCRO</name>
<dbReference type="Gene3D" id="3.40.50.300">
    <property type="entry name" value="P-loop containing nucleotide triphosphate hydrolases"/>
    <property type="match status" value="1"/>
</dbReference>
<dbReference type="InterPro" id="IPR056884">
    <property type="entry name" value="NPHP3-like_N"/>
</dbReference>
<proteinExistence type="predicted"/>
<reference evidence="3" key="1">
    <citation type="submission" date="2023-03" db="EMBL/GenBank/DDBJ databases">
        <title>Massive genome expansion in bonnet fungi (Mycena s.s.) driven by repeated elements and novel gene families across ecological guilds.</title>
        <authorList>
            <consortium name="Lawrence Berkeley National Laboratory"/>
            <person name="Harder C.B."/>
            <person name="Miyauchi S."/>
            <person name="Viragh M."/>
            <person name="Kuo A."/>
            <person name="Thoen E."/>
            <person name="Andreopoulos B."/>
            <person name="Lu D."/>
            <person name="Skrede I."/>
            <person name="Drula E."/>
            <person name="Henrissat B."/>
            <person name="Morin E."/>
            <person name="Kohler A."/>
            <person name="Barry K."/>
            <person name="LaButti K."/>
            <person name="Morin E."/>
            <person name="Salamov A."/>
            <person name="Lipzen A."/>
            <person name="Mereny Z."/>
            <person name="Hegedus B."/>
            <person name="Baldrian P."/>
            <person name="Stursova M."/>
            <person name="Weitz H."/>
            <person name="Taylor A."/>
            <person name="Grigoriev I.V."/>
            <person name="Nagy L.G."/>
            <person name="Martin F."/>
            <person name="Kauserud H."/>
        </authorList>
    </citation>
    <scope>NUCLEOTIDE SEQUENCE</scope>
    <source>
        <strain evidence="3">CBHHK067</strain>
    </source>
</reference>
<dbReference type="EMBL" id="JARKIE010001343">
    <property type="protein sequence ID" value="KAJ7602970.1"/>
    <property type="molecule type" value="Genomic_DNA"/>
</dbReference>
<accession>A0AAD7F7L9</accession>
<dbReference type="AlphaFoldDB" id="A0AAD7F7L9"/>
<keyword evidence="1" id="KW-0677">Repeat</keyword>
<comment type="caution">
    <text evidence="3">The sequence shown here is derived from an EMBL/GenBank/DDBJ whole genome shotgun (WGS) entry which is preliminary data.</text>
</comment>
<organism evidence="3 4">
    <name type="scientific">Mycena rosella</name>
    <name type="common">Pink bonnet</name>
    <name type="synonym">Agaricus rosellus</name>
    <dbReference type="NCBI Taxonomy" id="1033263"/>
    <lineage>
        <taxon>Eukaryota</taxon>
        <taxon>Fungi</taxon>
        <taxon>Dikarya</taxon>
        <taxon>Basidiomycota</taxon>
        <taxon>Agaricomycotina</taxon>
        <taxon>Agaricomycetes</taxon>
        <taxon>Agaricomycetidae</taxon>
        <taxon>Agaricales</taxon>
        <taxon>Marasmiineae</taxon>
        <taxon>Mycenaceae</taxon>
        <taxon>Mycena</taxon>
    </lineage>
</organism>
<evidence type="ECO:0000256" key="1">
    <source>
        <dbReference type="ARBA" id="ARBA00022737"/>
    </source>
</evidence>
<gene>
    <name evidence="3" type="ORF">B0H17DRAFT_968868</name>
</gene>
<keyword evidence="4" id="KW-1185">Reference proteome</keyword>
<evidence type="ECO:0000313" key="4">
    <source>
        <dbReference type="Proteomes" id="UP001221757"/>
    </source>
</evidence>
<sequence length="266" mass="30302">MHVHYHGEAENRDIILNWLSPINFFRRQADISEVREKGTGEWLLADPLFKQWESGSGRTLWCRGIPGAGKTVLVSMVVDHLSAAFRNKKDIGVACIYLNHKEAANQTSSKLLAGLWRQLVYGRNVGSVATELYQQHKDKGTAPSLEEVVNILRSSLKEFSKVFIIIDAMDEYPNESPTFQREILLRHLAEMGSNVNLMITSRPNISPEPSFFPNLETLDIQAAPEDIRRYINAQIELSPNLRRHVQKKPVLQEEMHRKITDTVDGM</sequence>